<gene>
    <name evidence="2" type="ORF">J3U87_15220</name>
</gene>
<evidence type="ECO:0000256" key="1">
    <source>
        <dbReference type="SAM" id="SignalP"/>
    </source>
</evidence>
<dbReference type="AlphaFoldDB" id="A0A8A4TV23"/>
<dbReference type="EMBL" id="CP071793">
    <property type="protein sequence ID" value="QTD53799.1"/>
    <property type="molecule type" value="Genomic_DNA"/>
</dbReference>
<protein>
    <submittedName>
        <fullName evidence="2">Uncharacterized protein</fullName>
    </submittedName>
</protein>
<evidence type="ECO:0000313" key="3">
    <source>
        <dbReference type="Proteomes" id="UP000663929"/>
    </source>
</evidence>
<dbReference type="KEGG" id="scor:J3U87_15220"/>
<keyword evidence="1" id="KW-0732">Signal</keyword>
<organism evidence="2 3">
    <name type="scientific">Sulfidibacter corallicola</name>
    <dbReference type="NCBI Taxonomy" id="2818388"/>
    <lineage>
        <taxon>Bacteria</taxon>
        <taxon>Pseudomonadati</taxon>
        <taxon>Acidobacteriota</taxon>
        <taxon>Holophagae</taxon>
        <taxon>Acanthopleuribacterales</taxon>
        <taxon>Acanthopleuribacteraceae</taxon>
        <taxon>Sulfidibacter</taxon>
    </lineage>
</organism>
<dbReference type="Proteomes" id="UP000663929">
    <property type="component" value="Chromosome"/>
</dbReference>
<feature type="signal peptide" evidence="1">
    <location>
        <begin position="1"/>
        <end position="23"/>
    </location>
</feature>
<sequence>MKWMNLSLLVTSMIALFPQPLHAQLFTRYEILPHVARDTDSFQTYIVVENRGDAAVDFILDARRQSGEHVWSGVIPVPAGATIKKTVTEVTEGQDADYLLFPAREGIFAGLIYEPQAKPNNAVYIPSVHENARRWRVYTADWTQNFDGFVVINNTCQATRLTLKQHAQSGEMLAEADPIFLNPGEKTTLNLGTMFNPVANSFVELNSLLPVVTLGLKGSLDANKESSFLIGNLAHPYPSFEELRAELLKAREKWGQQSFNNAYRFVQSRRCFCSDTYTRDVVAEYVAGEITSLTYREDEGQVPVSRVAHYKSVYELFSFIEDNLDEADVVEAEFHPELGYPTYIFIDFKDCLADEELTYVTSDLEPL</sequence>
<evidence type="ECO:0000313" key="2">
    <source>
        <dbReference type="EMBL" id="QTD53799.1"/>
    </source>
</evidence>
<dbReference type="Pfam" id="PF19671">
    <property type="entry name" value="DUF6174"/>
    <property type="match status" value="1"/>
</dbReference>
<name>A0A8A4TV23_SULCO</name>
<keyword evidence="3" id="KW-1185">Reference proteome</keyword>
<reference evidence="2" key="1">
    <citation type="submission" date="2021-03" db="EMBL/GenBank/DDBJ databases">
        <title>Acanthopleuribacteraceae sp. M133.</title>
        <authorList>
            <person name="Wang G."/>
        </authorList>
    </citation>
    <scope>NUCLEOTIDE SEQUENCE</scope>
    <source>
        <strain evidence="2">M133</strain>
    </source>
</reference>
<dbReference type="InterPro" id="IPR046172">
    <property type="entry name" value="DUF6174"/>
</dbReference>
<accession>A0A8A4TV23</accession>
<proteinExistence type="predicted"/>
<feature type="chain" id="PRO_5035254353" evidence="1">
    <location>
        <begin position="24"/>
        <end position="367"/>
    </location>
</feature>
<dbReference type="RefSeq" id="WP_237383899.1">
    <property type="nucleotide sequence ID" value="NZ_CP071793.1"/>
</dbReference>